<dbReference type="CDD" id="cd06529">
    <property type="entry name" value="S24_LexA-like"/>
    <property type="match status" value="1"/>
</dbReference>
<dbReference type="PRINTS" id="PR00726">
    <property type="entry name" value="LEXASERPTASE"/>
</dbReference>
<dbReference type="SUPFAM" id="SSF51306">
    <property type="entry name" value="LexA/Signal peptidase"/>
    <property type="match status" value="1"/>
</dbReference>
<feature type="domain" description="Peptidase S24/S26A/S26B/S26C" evidence="8">
    <location>
        <begin position="16"/>
        <end position="131"/>
    </location>
</feature>
<keyword evidence="5" id="KW-0234">DNA repair</keyword>
<evidence type="ECO:0000256" key="1">
    <source>
        <dbReference type="ARBA" id="ARBA00007484"/>
    </source>
</evidence>
<dbReference type="InterPro" id="IPR050077">
    <property type="entry name" value="LexA_repressor"/>
</dbReference>
<keyword evidence="6" id="KW-0742">SOS response</keyword>
<dbReference type="EC" id="2.7.7.7" evidence="9"/>
<keyword evidence="10" id="KW-1185">Reference proteome</keyword>
<dbReference type="PANTHER" id="PTHR33516">
    <property type="entry name" value="LEXA REPRESSOR"/>
    <property type="match status" value="1"/>
</dbReference>
<evidence type="ECO:0000256" key="6">
    <source>
        <dbReference type="ARBA" id="ARBA00023236"/>
    </source>
</evidence>
<keyword evidence="3 7" id="KW-0378">Hydrolase</keyword>
<evidence type="ECO:0000313" key="9">
    <source>
        <dbReference type="EMBL" id="WLS77277.1"/>
    </source>
</evidence>
<dbReference type="GO" id="GO:0003887">
    <property type="term" value="F:DNA-directed DNA polymerase activity"/>
    <property type="evidence" value="ECO:0007669"/>
    <property type="project" value="UniProtKB-EC"/>
</dbReference>
<dbReference type="PANTHER" id="PTHR33516:SF2">
    <property type="entry name" value="LEXA REPRESSOR-RELATED"/>
    <property type="match status" value="1"/>
</dbReference>
<dbReference type="EMBL" id="CP132353">
    <property type="protein sequence ID" value="WLS77277.1"/>
    <property type="molecule type" value="Genomic_DNA"/>
</dbReference>
<comment type="similarity">
    <text evidence="1 7">Belongs to the peptidase S24 family.</text>
</comment>
<evidence type="ECO:0000313" key="10">
    <source>
        <dbReference type="Proteomes" id="UP001228139"/>
    </source>
</evidence>
<dbReference type="RefSeq" id="WP_306206062.1">
    <property type="nucleotide sequence ID" value="NZ_CP132353.1"/>
</dbReference>
<protein>
    <submittedName>
        <fullName evidence="9">Translesion error-prone DNA polymerase V autoproteolytic subunit</fullName>
        <ecNumber evidence="9">2.7.7.7</ecNumber>
    </submittedName>
</protein>
<dbReference type="GO" id="GO:0003677">
    <property type="term" value="F:DNA binding"/>
    <property type="evidence" value="ECO:0007669"/>
    <property type="project" value="InterPro"/>
</dbReference>
<reference evidence="9 10" key="1">
    <citation type="submission" date="2023-07" db="EMBL/GenBank/DDBJ databases">
        <title>Pathogenic bacteria of pear tree diseases.</title>
        <authorList>
            <person name="Zhang Z."/>
            <person name="He L."/>
            <person name="Huang R."/>
        </authorList>
    </citation>
    <scope>NUCLEOTIDE SEQUENCE [LARGE SCALE GENOMIC DNA]</scope>
    <source>
        <strain evidence="9 10">DE2</strain>
    </source>
</reference>
<evidence type="ECO:0000256" key="3">
    <source>
        <dbReference type="ARBA" id="ARBA00022801"/>
    </source>
</evidence>
<dbReference type="GO" id="GO:0006355">
    <property type="term" value="P:regulation of DNA-templated transcription"/>
    <property type="evidence" value="ECO:0007669"/>
    <property type="project" value="InterPro"/>
</dbReference>
<gene>
    <name evidence="9" type="primary">umuD</name>
    <name evidence="9" type="ORF">Q3V30_12330</name>
</gene>
<keyword evidence="4 7" id="KW-0068">Autocatalytic cleavage</keyword>
<keyword evidence="2" id="KW-0227">DNA damage</keyword>
<evidence type="ECO:0000256" key="7">
    <source>
        <dbReference type="RuleBase" id="RU003991"/>
    </source>
</evidence>
<dbReference type="Pfam" id="PF00717">
    <property type="entry name" value="Peptidase_S24"/>
    <property type="match status" value="1"/>
</dbReference>
<evidence type="ECO:0000256" key="4">
    <source>
        <dbReference type="ARBA" id="ARBA00022813"/>
    </source>
</evidence>
<evidence type="ECO:0000259" key="8">
    <source>
        <dbReference type="Pfam" id="PF00717"/>
    </source>
</evidence>
<dbReference type="GO" id="GO:0016787">
    <property type="term" value="F:hydrolase activity"/>
    <property type="evidence" value="ECO:0007669"/>
    <property type="project" value="UniProtKB-KW"/>
</dbReference>
<dbReference type="NCBIfam" id="NF007621">
    <property type="entry name" value="PRK10276.1"/>
    <property type="match status" value="1"/>
</dbReference>
<dbReference type="InterPro" id="IPR036286">
    <property type="entry name" value="LexA/Signal_pep-like_sf"/>
</dbReference>
<dbReference type="Gene3D" id="2.10.109.10">
    <property type="entry name" value="Umud Fragment, subunit A"/>
    <property type="match status" value="1"/>
</dbReference>
<proteinExistence type="inferred from homology"/>
<evidence type="ECO:0000256" key="5">
    <source>
        <dbReference type="ARBA" id="ARBA00023204"/>
    </source>
</evidence>
<accession>A0AA50DFS9</accession>
<name>A0AA50DFS9_9GAMM</name>
<dbReference type="InterPro" id="IPR006197">
    <property type="entry name" value="Peptidase_S24_LexA"/>
</dbReference>
<dbReference type="GO" id="GO:0006281">
    <property type="term" value="P:DNA repair"/>
    <property type="evidence" value="ECO:0007669"/>
    <property type="project" value="UniProtKB-KW"/>
</dbReference>
<dbReference type="InterPro" id="IPR039418">
    <property type="entry name" value="LexA-like"/>
</dbReference>
<evidence type="ECO:0000256" key="2">
    <source>
        <dbReference type="ARBA" id="ARBA00022763"/>
    </source>
</evidence>
<organism evidence="9 10">
    <name type="scientific">Erwinia pyri</name>
    <dbReference type="NCBI Taxonomy" id="3062598"/>
    <lineage>
        <taxon>Bacteria</taxon>
        <taxon>Pseudomonadati</taxon>
        <taxon>Pseudomonadota</taxon>
        <taxon>Gammaproteobacteria</taxon>
        <taxon>Enterobacterales</taxon>
        <taxon>Erwiniaceae</taxon>
        <taxon>Erwinia</taxon>
    </lineage>
</organism>
<dbReference type="KEGG" id="epi:Q3V30_12330"/>
<keyword evidence="9" id="KW-0808">Transferase</keyword>
<sequence>MNIYQLAETPLSLALPLYVERVACGFPSPAADYVESRIDLNELLVSHPSATYFIRAAGNSMIEGNINDGDLLVVDSSLKPQHGDRVIAAVDGEFTLKKLQLIPCVKLLSMNPSYPAIDINDEQGLNIFGVVTYIIYAAR</sequence>
<dbReference type="AlphaFoldDB" id="A0AA50DFS9"/>
<dbReference type="Proteomes" id="UP001228139">
    <property type="component" value="Chromosome"/>
</dbReference>
<dbReference type="GO" id="GO:0009432">
    <property type="term" value="P:SOS response"/>
    <property type="evidence" value="ECO:0007669"/>
    <property type="project" value="UniProtKB-KW"/>
</dbReference>
<dbReference type="InterPro" id="IPR015927">
    <property type="entry name" value="Peptidase_S24_S26A/B/C"/>
</dbReference>
<keyword evidence="9" id="KW-0548">Nucleotidyltransferase</keyword>